<accession>A0A7W9TQB5</accession>
<organism evidence="2 3">
    <name type="scientific">Castellaniella defragrans</name>
    <name type="common">Alcaligenes defragrans</name>
    <dbReference type="NCBI Taxonomy" id="75697"/>
    <lineage>
        <taxon>Bacteria</taxon>
        <taxon>Pseudomonadati</taxon>
        <taxon>Pseudomonadota</taxon>
        <taxon>Betaproteobacteria</taxon>
        <taxon>Burkholderiales</taxon>
        <taxon>Alcaligenaceae</taxon>
        <taxon>Castellaniella</taxon>
    </lineage>
</organism>
<dbReference type="EMBL" id="JACHIB010000018">
    <property type="protein sequence ID" value="MBB6084925.1"/>
    <property type="molecule type" value="Genomic_DNA"/>
</dbReference>
<evidence type="ECO:0000313" key="2">
    <source>
        <dbReference type="EMBL" id="MBB6084925.1"/>
    </source>
</evidence>
<dbReference type="Proteomes" id="UP000541136">
    <property type="component" value="Unassembled WGS sequence"/>
</dbReference>
<protein>
    <submittedName>
        <fullName evidence="2">Glutathione S-transferase</fullName>
        <ecNumber evidence="2">2.5.1.18</ecNumber>
    </submittedName>
</protein>
<dbReference type="AlphaFoldDB" id="A0A7W9TQB5"/>
<comment type="caution">
    <text evidence="2">The sequence shown here is derived from an EMBL/GenBank/DDBJ whole genome shotgun (WGS) entry which is preliminary data.</text>
</comment>
<reference evidence="2 3" key="1">
    <citation type="submission" date="2020-08" db="EMBL/GenBank/DDBJ databases">
        <title>Genomic Encyclopedia of Type Strains, Phase IV (KMG-IV): sequencing the most valuable type-strain genomes for metagenomic binning, comparative biology and taxonomic classification.</title>
        <authorList>
            <person name="Goeker M."/>
        </authorList>
    </citation>
    <scope>NUCLEOTIDE SEQUENCE [LARGE SCALE GENOMIC DNA]</scope>
    <source>
        <strain evidence="2 3">DSM 12141</strain>
    </source>
</reference>
<dbReference type="Gene3D" id="3.40.30.10">
    <property type="entry name" value="Glutaredoxin"/>
    <property type="match status" value="1"/>
</dbReference>
<dbReference type="InterPro" id="IPR036282">
    <property type="entry name" value="Glutathione-S-Trfase_C_sf"/>
</dbReference>
<gene>
    <name evidence="2" type="ORF">HNR28_002973</name>
</gene>
<dbReference type="GO" id="GO:0004364">
    <property type="term" value="F:glutathione transferase activity"/>
    <property type="evidence" value="ECO:0007669"/>
    <property type="project" value="UniProtKB-EC"/>
</dbReference>
<evidence type="ECO:0000259" key="1">
    <source>
        <dbReference type="PROSITE" id="PS50404"/>
    </source>
</evidence>
<dbReference type="SUPFAM" id="SSF52833">
    <property type="entry name" value="Thioredoxin-like"/>
    <property type="match status" value="1"/>
</dbReference>
<dbReference type="PANTHER" id="PTHR44051:SF8">
    <property type="entry name" value="GLUTATHIONE S-TRANSFERASE GSTA"/>
    <property type="match status" value="1"/>
</dbReference>
<dbReference type="SFLD" id="SFLDG00358">
    <property type="entry name" value="Main_(cytGST)"/>
    <property type="match status" value="1"/>
</dbReference>
<dbReference type="InterPro" id="IPR034338">
    <property type="entry name" value="GST_4_C"/>
</dbReference>
<dbReference type="InterPro" id="IPR040079">
    <property type="entry name" value="Glutathione_S-Trfase"/>
</dbReference>
<dbReference type="Pfam" id="PF02798">
    <property type="entry name" value="GST_N"/>
    <property type="match status" value="1"/>
</dbReference>
<keyword evidence="2" id="KW-0808">Transferase</keyword>
<dbReference type="Gene3D" id="1.20.1050.10">
    <property type="match status" value="1"/>
</dbReference>
<name>A0A7W9TQB5_CASDE</name>
<dbReference type="InterPro" id="IPR004045">
    <property type="entry name" value="Glutathione_S-Trfase_N"/>
</dbReference>
<dbReference type="SFLD" id="SFLDS00019">
    <property type="entry name" value="Glutathione_Transferase_(cytos"/>
    <property type="match status" value="1"/>
</dbReference>
<proteinExistence type="predicted"/>
<evidence type="ECO:0000313" key="3">
    <source>
        <dbReference type="Proteomes" id="UP000541136"/>
    </source>
</evidence>
<dbReference type="NCBIfam" id="NF011693">
    <property type="entry name" value="PRK15113.1"/>
    <property type="match status" value="1"/>
</dbReference>
<dbReference type="EC" id="2.5.1.18" evidence="2"/>
<dbReference type="RefSeq" id="WP_151024715.1">
    <property type="nucleotide sequence ID" value="NZ_JACHIB010000018.1"/>
</dbReference>
<dbReference type="PROSITE" id="PS50404">
    <property type="entry name" value="GST_NTER"/>
    <property type="match status" value="1"/>
</dbReference>
<dbReference type="SUPFAM" id="SSF47616">
    <property type="entry name" value="GST C-terminal domain-like"/>
    <property type="match status" value="1"/>
</dbReference>
<feature type="domain" description="GST N-terminal" evidence="1">
    <location>
        <begin position="5"/>
        <end position="86"/>
    </location>
</feature>
<dbReference type="PANTHER" id="PTHR44051">
    <property type="entry name" value="GLUTATHIONE S-TRANSFERASE-RELATED"/>
    <property type="match status" value="1"/>
</dbReference>
<dbReference type="CDD" id="cd03195">
    <property type="entry name" value="GST_C_4"/>
    <property type="match status" value="1"/>
</dbReference>
<dbReference type="InterPro" id="IPR036249">
    <property type="entry name" value="Thioredoxin-like_sf"/>
</dbReference>
<sequence>MSQPVTLYTDANFISPYAMSAFVALEEKGVSFELSPVDLDAGAQRESGYVSLSVTGKVPALAHGSFALAESSAIAEYVDEVFPGPALYPSDAQGRARARQVQAWLRSDLMPIREERSAENLFRRPPPLAPLSDAARQAADRLFAVVDRLLPQGASDLFGAWSIADFDLAFMISRLTLCGDAVPRRLADYADRQWHRPSAQRWVVLPRPGL</sequence>
<dbReference type="Pfam" id="PF14834">
    <property type="entry name" value="GST_C_4"/>
    <property type="match status" value="1"/>
</dbReference>